<dbReference type="AlphaFoldDB" id="A0A6M1U0E0"/>
<organism evidence="2 3">
    <name type="scientific">Paragemmobacter kunshanensis</name>
    <dbReference type="NCBI Taxonomy" id="2583234"/>
    <lineage>
        <taxon>Bacteria</taxon>
        <taxon>Pseudomonadati</taxon>
        <taxon>Pseudomonadota</taxon>
        <taxon>Alphaproteobacteria</taxon>
        <taxon>Rhodobacterales</taxon>
        <taxon>Paracoccaceae</taxon>
        <taxon>Paragemmobacter</taxon>
    </lineage>
</organism>
<evidence type="ECO:0000313" key="3">
    <source>
        <dbReference type="Proteomes" id="UP000474758"/>
    </source>
</evidence>
<sequence length="70" mass="7956">MDVTKLVQKYGGRLLRQALGGLLKEGINRMGTQGGKGTGSPEQDRQRSQQTRAAQNRMRDVIKVARRFWR</sequence>
<evidence type="ECO:0000256" key="1">
    <source>
        <dbReference type="SAM" id="MobiDB-lite"/>
    </source>
</evidence>
<dbReference type="Proteomes" id="UP000474758">
    <property type="component" value="Unassembled WGS sequence"/>
</dbReference>
<gene>
    <name evidence="2" type="ORF">G5V65_14210</name>
</gene>
<keyword evidence="3" id="KW-1185">Reference proteome</keyword>
<dbReference type="RefSeq" id="WP_165051281.1">
    <property type="nucleotide sequence ID" value="NZ_JAALFE010000014.1"/>
</dbReference>
<evidence type="ECO:0000313" key="2">
    <source>
        <dbReference type="EMBL" id="NGQ92052.1"/>
    </source>
</evidence>
<feature type="region of interest" description="Disordered" evidence="1">
    <location>
        <begin position="26"/>
        <end position="57"/>
    </location>
</feature>
<reference evidence="2 3" key="1">
    <citation type="submission" date="2020-02" db="EMBL/GenBank/DDBJ databases">
        <title>Rhodobacter translucens sp. nov., a novel bacterium isolated from activated sludge.</title>
        <authorList>
            <person name="Liu J."/>
        </authorList>
    </citation>
    <scope>NUCLEOTIDE SEQUENCE [LARGE SCALE GENOMIC DNA]</scope>
    <source>
        <strain evidence="2 3">HX-7-19</strain>
    </source>
</reference>
<name>A0A6M1U0E0_9RHOB</name>
<proteinExistence type="predicted"/>
<protein>
    <submittedName>
        <fullName evidence="2">Uncharacterized protein</fullName>
    </submittedName>
</protein>
<comment type="caution">
    <text evidence="2">The sequence shown here is derived from an EMBL/GenBank/DDBJ whole genome shotgun (WGS) entry which is preliminary data.</text>
</comment>
<dbReference type="EMBL" id="JAALFE010000014">
    <property type="protein sequence ID" value="NGQ92052.1"/>
    <property type="molecule type" value="Genomic_DNA"/>
</dbReference>
<accession>A0A6M1U0E0</accession>